<accession>A0A7V7RJ10</accession>
<organism evidence="2 3">
    <name type="scientific">Bacillus mesophilum</name>
    <dbReference type="NCBI Taxonomy" id="1071718"/>
    <lineage>
        <taxon>Bacteria</taxon>
        <taxon>Bacillati</taxon>
        <taxon>Bacillota</taxon>
        <taxon>Bacilli</taxon>
        <taxon>Bacillales</taxon>
        <taxon>Bacillaceae</taxon>
        <taxon>Bacillus</taxon>
    </lineage>
</organism>
<evidence type="ECO:0000313" key="3">
    <source>
        <dbReference type="Proteomes" id="UP000441354"/>
    </source>
</evidence>
<evidence type="ECO:0000256" key="1">
    <source>
        <dbReference type="SAM" id="Phobius"/>
    </source>
</evidence>
<protein>
    <submittedName>
        <fullName evidence="2">Uncharacterized protein</fullName>
    </submittedName>
</protein>
<feature type="transmembrane region" description="Helical" evidence="1">
    <location>
        <begin position="30"/>
        <end position="51"/>
    </location>
</feature>
<feature type="transmembrane region" description="Helical" evidence="1">
    <location>
        <begin position="63"/>
        <end position="86"/>
    </location>
</feature>
<dbReference type="Proteomes" id="UP000441354">
    <property type="component" value="Unassembled WGS sequence"/>
</dbReference>
<keyword evidence="1" id="KW-1133">Transmembrane helix</keyword>
<dbReference type="AlphaFoldDB" id="A0A7V7RJ10"/>
<name>A0A7V7RJ10_9BACI</name>
<evidence type="ECO:0000313" key="2">
    <source>
        <dbReference type="EMBL" id="KAB2330644.1"/>
    </source>
</evidence>
<dbReference type="RefSeq" id="WP_151575575.1">
    <property type="nucleotide sequence ID" value="NZ_WBOT01000007.1"/>
</dbReference>
<keyword evidence="3" id="KW-1185">Reference proteome</keyword>
<comment type="caution">
    <text evidence="2">The sequence shown here is derived from an EMBL/GenBank/DDBJ whole genome shotgun (WGS) entry which is preliminary data.</text>
</comment>
<sequence length="161" mass="18726">MELIIMCVIAWFTVAIFIFLPYKMSVAANILTYLMIAVVDINKISFLAYHYQCIKISSDTIRFISFIVYRDIIFSFLLLILVNIWFAYDHKWIRFLSAVSILGTISILRAVLSSLSIFTYEHWSYIQELIMDVVMLFLTVLIAYVSRKITKGMKTSGKHLV</sequence>
<dbReference type="OrthoDB" id="2626715at2"/>
<dbReference type="EMBL" id="WBOT01000007">
    <property type="protein sequence ID" value="KAB2330644.1"/>
    <property type="molecule type" value="Genomic_DNA"/>
</dbReference>
<proteinExistence type="predicted"/>
<feature type="transmembrane region" description="Helical" evidence="1">
    <location>
        <begin position="5"/>
        <end position="24"/>
    </location>
</feature>
<feature type="transmembrane region" description="Helical" evidence="1">
    <location>
        <begin position="92"/>
        <end position="112"/>
    </location>
</feature>
<feature type="transmembrane region" description="Helical" evidence="1">
    <location>
        <begin position="124"/>
        <end position="145"/>
    </location>
</feature>
<keyword evidence="1" id="KW-0472">Membrane</keyword>
<reference evidence="2 3" key="1">
    <citation type="journal article" date="2014" name="Arch. Microbiol.">
        <title>Bacillus mesophilum sp. nov., strain IITR-54T, a novel 4-chlorobiphenyl dechlorinating bacterium.</title>
        <authorList>
            <person name="Manickam N."/>
            <person name="Singh N.K."/>
            <person name="Bajaj A."/>
            <person name="Kumar R.M."/>
            <person name="Kaur G."/>
            <person name="Kaur N."/>
            <person name="Bala M."/>
            <person name="Kumar A."/>
            <person name="Mayilraj S."/>
        </authorList>
    </citation>
    <scope>NUCLEOTIDE SEQUENCE [LARGE SCALE GENOMIC DNA]</scope>
    <source>
        <strain evidence="2 3">IITR-54</strain>
    </source>
</reference>
<keyword evidence="1" id="KW-0812">Transmembrane</keyword>
<gene>
    <name evidence="2" type="ORF">F7732_18530</name>
</gene>